<dbReference type="PANTHER" id="PTHR45760:SF2">
    <property type="entry name" value="FI19922P1-RELATED"/>
    <property type="match status" value="1"/>
</dbReference>
<feature type="repeat" description="Solcar" evidence="10">
    <location>
        <begin position="268"/>
        <end position="364"/>
    </location>
</feature>
<keyword evidence="4 10" id="KW-0812">Transmembrane</keyword>
<keyword evidence="8" id="KW-0496">Mitochondrion</keyword>
<dbReference type="Pfam" id="PF00153">
    <property type="entry name" value="Mito_carr"/>
    <property type="match status" value="3"/>
</dbReference>
<dbReference type="AlphaFoldDB" id="A0A485KXR0"/>
<evidence type="ECO:0000256" key="1">
    <source>
        <dbReference type="ARBA" id="ARBA00004448"/>
    </source>
</evidence>
<dbReference type="GO" id="GO:0005743">
    <property type="term" value="C:mitochondrial inner membrane"/>
    <property type="evidence" value="ECO:0007669"/>
    <property type="project" value="UniProtKB-SubCell"/>
</dbReference>
<feature type="repeat" description="Solcar" evidence="10">
    <location>
        <begin position="19"/>
        <end position="163"/>
    </location>
</feature>
<dbReference type="PROSITE" id="PS50920">
    <property type="entry name" value="SOLCAR"/>
    <property type="match status" value="3"/>
</dbReference>
<dbReference type="SUPFAM" id="SSF103506">
    <property type="entry name" value="Mitochondrial carrier"/>
    <property type="match status" value="1"/>
</dbReference>
<keyword evidence="14" id="KW-1185">Reference proteome</keyword>
<dbReference type="PRINTS" id="PR00926">
    <property type="entry name" value="MITOCARRIER"/>
</dbReference>
<comment type="subcellular location">
    <subcellularLocation>
        <location evidence="1">Mitochondrion inner membrane</location>
        <topology evidence="1">Multi-pass membrane protein</topology>
    </subcellularLocation>
</comment>
<comment type="similarity">
    <text evidence="2 11">Belongs to the mitochondrial carrier (TC 2.A.29) family.</text>
</comment>
<evidence type="ECO:0000313" key="14">
    <source>
        <dbReference type="Proteomes" id="UP000332933"/>
    </source>
</evidence>
<protein>
    <submittedName>
        <fullName evidence="13">Aste57867_13273 protein</fullName>
    </submittedName>
</protein>
<evidence type="ECO:0000256" key="3">
    <source>
        <dbReference type="ARBA" id="ARBA00022448"/>
    </source>
</evidence>
<evidence type="ECO:0000256" key="8">
    <source>
        <dbReference type="ARBA" id="ARBA00023128"/>
    </source>
</evidence>
<keyword evidence="5" id="KW-0677">Repeat</keyword>
<evidence type="ECO:0000256" key="2">
    <source>
        <dbReference type="ARBA" id="ARBA00006375"/>
    </source>
</evidence>
<evidence type="ECO:0000313" key="12">
    <source>
        <dbReference type="EMBL" id="KAF0695925.1"/>
    </source>
</evidence>
<evidence type="ECO:0000256" key="5">
    <source>
        <dbReference type="ARBA" id="ARBA00022737"/>
    </source>
</evidence>
<keyword evidence="7" id="KW-1133">Transmembrane helix</keyword>
<proteinExistence type="inferred from homology"/>
<sequence length="368" mass="39349">MDMAMPAPAPPTDYEVVERSIKKSGVASVGALLTSLLVTPLEVAKTRLQAQGPIATVLSVKASPTNYCYCTHFQYSNGLMDHMVPKSKVAVFAHQAAVTVPHADCPVHGPPPAVQLRGTMHALSHIVRTEGVRALYAGLPPTLLIAVPSTVFYFTSYDLLLANAKAYYPDQATLLPFVCGSFARCVSATVVSPLELIRVRMQAAPNAGSFAEVLGRSVGDGVFSLWRGLMPTLARDVPFSALYWGFFEILKANLTTSLLHNSDNHGQTQLGIAFVAGATSGAVATVLTQPFDVVKTKRQMETFSMPTAPQHLVAEEKPRVMRIMADIVRTEGMGGLMTGLSARVAKVAPACAIMISTYEAGKQFLGVE</sequence>
<dbReference type="GO" id="GO:1990542">
    <property type="term" value="P:mitochondrial transmembrane transport"/>
    <property type="evidence" value="ECO:0007669"/>
    <property type="project" value="InterPro"/>
</dbReference>
<keyword evidence="3 11" id="KW-0813">Transport</keyword>
<reference evidence="12" key="2">
    <citation type="submission" date="2019-06" db="EMBL/GenBank/DDBJ databases">
        <title>Genomics analysis of Aphanomyces spp. identifies a new class of oomycete effector associated with host adaptation.</title>
        <authorList>
            <person name="Gaulin E."/>
        </authorList>
    </citation>
    <scope>NUCLEOTIDE SEQUENCE</scope>
    <source>
        <strain evidence="12">CBS 578.67</strain>
    </source>
</reference>
<dbReference type="EMBL" id="VJMH01005442">
    <property type="protein sequence ID" value="KAF0695925.1"/>
    <property type="molecule type" value="Genomic_DNA"/>
</dbReference>
<dbReference type="InterPro" id="IPR045315">
    <property type="entry name" value="Mtm1-like"/>
</dbReference>
<dbReference type="InterPro" id="IPR023395">
    <property type="entry name" value="MCP_dom_sf"/>
</dbReference>
<dbReference type="InterPro" id="IPR018108">
    <property type="entry name" value="MCP_transmembrane"/>
</dbReference>
<gene>
    <name evidence="13" type="primary">Aste57867_13273</name>
    <name evidence="12" type="ORF">As57867_013224</name>
    <name evidence="13" type="ORF">ASTE57867_13273</name>
</gene>
<keyword evidence="6" id="KW-0999">Mitochondrion inner membrane</keyword>
<evidence type="ECO:0000313" key="13">
    <source>
        <dbReference type="EMBL" id="VFT90112.1"/>
    </source>
</evidence>
<evidence type="ECO:0000256" key="4">
    <source>
        <dbReference type="ARBA" id="ARBA00022692"/>
    </source>
</evidence>
<evidence type="ECO:0000256" key="11">
    <source>
        <dbReference type="RuleBase" id="RU000488"/>
    </source>
</evidence>
<name>A0A485KXR0_9STRA</name>
<feature type="repeat" description="Solcar" evidence="10">
    <location>
        <begin position="171"/>
        <end position="253"/>
    </location>
</feature>
<organism evidence="13 14">
    <name type="scientific">Aphanomyces stellatus</name>
    <dbReference type="NCBI Taxonomy" id="120398"/>
    <lineage>
        <taxon>Eukaryota</taxon>
        <taxon>Sar</taxon>
        <taxon>Stramenopiles</taxon>
        <taxon>Oomycota</taxon>
        <taxon>Saprolegniomycetes</taxon>
        <taxon>Saprolegniales</taxon>
        <taxon>Verrucalvaceae</taxon>
        <taxon>Aphanomyces</taxon>
    </lineage>
</organism>
<dbReference type="PANTHER" id="PTHR45760">
    <property type="entry name" value="FI19922P1-RELATED"/>
    <property type="match status" value="1"/>
</dbReference>
<dbReference type="Proteomes" id="UP000332933">
    <property type="component" value="Unassembled WGS sequence"/>
</dbReference>
<keyword evidence="9 10" id="KW-0472">Membrane</keyword>
<accession>A0A485KXR0</accession>
<evidence type="ECO:0000256" key="6">
    <source>
        <dbReference type="ARBA" id="ARBA00022792"/>
    </source>
</evidence>
<reference evidence="13 14" key="1">
    <citation type="submission" date="2019-03" db="EMBL/GenBank/DDBJ databases">
        <authorList>
            <person name="Gaulin E."/>
            <person name="Dumas B."/>
        </authorList>
    </citation>
    <scope>NUCLEOTIDE SEQUENCE [LARGE SCALE GENOMIC DNA]</scope>
    <source>
        <strain evidence="13">CBS 568.67</strain>
    </source>
</reference>
<dbReference type="OrthoDB" id="1747031at2759"/>
<evidence type="ECO:0000256" key="9">
    <source>
        <dbReference type="ARBA" id="ARBA00023136"/>
    </source>
</evidence>
<evidence type="ECO:0000256" key="10">
    <source>
        <dbReference type="PROSITE-ProRule" id="PRU00282"/>
    </source>
</evidence>
<dbReference type="InterPro" id="IPR002067">
    <property type="entry name" value="MCP"/>
</dbReference>
<evidence type="ECO:0000256" key="7">
    <source>
        <dbReference type="ARBA" id="ARBA00022989"/>
    </source>
</evidence>
<dbReference type="Gene3D" id="1.50.40.10">
    <property type="entry name" value="Mitochondrial carrier domain"/>
    <property type="match status" value="1"/>
</dbReference>
<dbReference type="EMBL" id="CAADRA010005463">
    <property type="protein sequence ID" value="VFT90112.1"/>
    <property type="molecule type" value="Genomic_DNA"/>
</dbReference>